<dbReference type="GO" id="GO:0004519">
    <property type="term" value="F:endonuclease activity"/>
    <property type="evidence" value="ECO:0007669"/>
    <property type="project" value="UniProtKB-KW"/>
</dbReference>
<gene>
    <name evidence="3" type="ORF">IPT68_08665</name>
</gene>
<dbReference type="Pfam" id="PF13930">
    <property type="entry name" value="Endonuclea_NS_2"/>
    <property type="match status" value="1"/>
</dbReference>
<name>A0A7M2TB80_STRCW</name>
<evidence type="ECO:0000256" key="1">
    <source>
        <dbReference type="SAM" id="MobiDB-lite"/>
    </source>
</evidence>
<protein>
    <submittedName>
        <fullName evidence="3">DNA/RNA non-specific endonuclease</fullName>
    </submittedName>
</protein>
<evidence type="ECO:0000259" key="2">
    <source>
        <dbReference type="Pfam" id="PF13930"/>
    </source>
</evidence>
<keyword evidence="3" id="KW-0255">Endonuclease</keyword>
<dbReference type="EMBL" id="CP063374">
    <property type="protein sequence ID" value="QOV45966.1"/>
    <property type="molecule type" value="Genomic_DNA"/>
</dbReference>
<proteinExistence type="predicted"/>
<dbReference type="Gene3D" id="3.40.570.10">
    <property type="entry name" value="Extracellular Endonuclease, subunit A"/>
    <property type="match status" value="1"/>
</dbReference>
<sequence>MTIKHARRPGRPGRRRVRSVVLTLLTVVAAGLATPGVSHAQQRGEAQPPQVGRIDAADPSATAPLIGTSALAVDSGEQCEPTPARSKERRAGAAEACVSVSPAPARSTATRQKTLAAAADAGSCDLTHPGSYSYERFSYCVTGINVTYVLRDTNGAELGRGVLEVSTGGDLSATATTWSEQVSVTMVGATGQVTALNAKFRASCDAGCTATKSAPWYGGGIALGQTLTGTVTYSSPRTTGSSASFFTSYAMYVTSPGATATDPNASWRNARQIRCDDAVGGTSVAGCAVPSVMAVVPMKATSADAGGAVAAYGWAQNHLDGAWGKTGRPLTRSTSGVAGRTAATCGGFTAQPELVDTDTCADFPFGEAKEGGAPGDRCVEVIPNLGNGEWDTYIFNDSRDMDPAAPCVQSHVTPAEKQFADAQLADGFRDQRVIEADQFELAVSTPDTGPQARCLNDPPPAGSIPNGDGWFKNTTEPVPLIQQTVPADGAGLRPTQAQACLGKGIGRGTGTQKEITGWKDAEAFKAANNVTSGLSRCHLIASILGGKGTTLVTKYNLVPCWQSGMNTGTPSMRTYESMAQSMVKDPASSLGVDDAIFYQVTPVYRDANSTIPVGVTMNATVERVNGATEQLFPNVFIPNTLADTLQYNLGN</sequence>
<dbReference type="RefSeq" id="WP_189698797.1">
    <property type="nucleotide sequence ID" value="NZ_BMTA01000010.1"/>
</dbReference>
<keyword evidence="3" id="KW-0378">Hydrolase</keyword>
<feature type="region of interest" description="Disordered" evidence="1">
    <location>
        <begin position="76"/>
        <end position="105"/>
    </location>
</feature>
<dbReference type="AlphaFoldDB" id="A0A7M2TB80"/>
<dbReference type="InterPro" id="IPR044929">
    <property type="entry name" value="DNA/RNA_non-sp_Endonuclease_sf"/>
</dbReference>
<evidence type="ECO:0000313" key="3">
    <source>
        <dbReference type="EMBL" id="QOV45966.1"/>
    </source>
</evidence>
<organism evidence="3 4">
    <name type="scientific">Streptomyces chromofuscus</name>
    <dbReference type="NCBI Taxonomy" id="42881"/>
    <lineage>
        <taxon>Bacteria</taxon>
        <taxon>Bacillati</taxon>
        <taxon>Actinomycetota</taxon>
        <taxon>Actinomycetes</taxon>
        <taxon>Kitasatosporales</taxon>
        <taxon>Streptomycetaceae</taxon>
        <taxon>Streptomyces</taxon>
    </lineage>
</organism>
<dbReference type="Proteomes" id="UP000594008">
    <property type="component" value="Chromosome"/>
</dbReference>
<keyword evidence="4" id="KW-1185">Reference proteome</keyword>
<accession>A0A7M2TB80</accession>
<evidence type="ECO:0000313" key="4">
    <source>
        <dbReference type="Proteomes" id="UP000594008"/>
    </source>
</evidence>
<keyword evidence="3" id="KW-0540">Nuclease</keyword>
<feature type="region of interest" description="Disordered" evidence="1">
    <location>
        <begin position="37"/>
        <end position="57"/>
    </location>
</feature>
<dbReference type="InterPro" id="IPR044927">
    <property type="entry name" value="Endonuclea_NS_2"/>
</dbReference>
<feature type="domain" description="Type VII secretion system protein EssD-like" evidence="2">
    <location>
        <begin position="493"/>
        <end position="620"/>
    </location>
</feature>
<reference evidence="3 4" key="1">
    <citation type="submission" date="2020-10" db="EMBL/GenBank/DDBJ databases">
        <title>Streptomyces chromofuscus complate genome analysis.</title>
        <authorList>
            <person name="Anwar N."/>
        </authorList>
    </citation>
    <scope>NUCLEOTIDE SEQUENCE [LARGE SCALE GENOMIC DNA]</scope>
    <source>
        <strain evidence="3 4">DSM 40273</strain>
    </source>
</reference>
<dbReference type="KEGG" id="schf:IPT68_08665"/>